<gene>
    <name evidence="2" type="ORF">WNY77_08260</name>
</gene>
<keyword evidence="1" id="KW-0472">Membrane</keyword>
<keyword evidence="1" id="KW-0812">Transmembrane</keyword>
<feature type="transmembrane region" description="Helical" evidence="1">
    <location>
        <begin position="100"/>
        <end position="120"/>
    </location>
</feature>
<comment type="caution">
    <text evidence="2">The sequence shown here is derived from an EMBL/GenBank/DDBJ whole genome shotgun (WGS) entry which is preliminary data.</text>
</comment>
<evidence type="ECO:0008006" key="4">
    <source>
        <dbReference type="Google" id="ProtNLM"/>
    </source>
</evidence>
<feature type="transmembrane region" description="Helical" evidence="1">
    <location>
        <begin position="67"/>
        <end position="88"/>
    </location>
</feature>
<keyword evidence="1" id="KW-1133">Transmembrane helix</keyword>
<proteinExistence type="predicted"/>
<keyword evidence="3" id="KW-1185">Reference proteome</keyword>
<dbReference type="Proteomes" id="UP001461163">
    <property type="component" value="Unassembled WGS sequence"/>
</dbReference>
<protein>
    <recommendedName>
        <fullName evidence="4">DUF1269 domain-containing protein</fullName>
    </recommendedName>
</protein>
<reference evidence="2 3" key="1">
    <citation type="submission" date="2024-03" db="EMBL/GenBank/DDBJ databases">
        <title>Community enrichment and isolation of bacterial strains for fucoidan degradation.</title>
        <authorList>
            <person name="Sichert A."/>
        </authorList>
    </citation>
    <scope>NUCLEOTIDE SEQUENCE [LARGE SCALE GENOMIC DNA]</scope>
    <source>
        <strain evidence="2 3">AS12</strain>
    </source>
</reference>
<evidence type="ECO:0000256" key="1">
    <source>
        <dbReference type="SAM" id="Phobius"/>
    </source>
</evidence>
<dbReference type="RefSeq" id="WP_342881425.1">
    <property type="nucleotide sequence ID" value="NZ_JBBMQS010000004.1"/>
</dbReference>
<evidence type="ECO:0000313" key="3">
    <source>
        <dbReference type="Proteomes" id="UP001461163"/>
    </source>
</evidence>
<name>A0ABU9SU23_9ALTE</name>
<accession>A0ABU9SU23</accession>
<evidence type="ECO:0000313" key="2">
    <source>
        <dbReference type="EMBL" id="MEM5497380.1"/>
    </source>
</evidence>
<organism evidence="2 3">
    <name type="scientific">Paraglaciecola mesophila</name>
    <dbReference type="NCBI Taxonomy" id="197222"/>
    <lineage>
        <taxon>Bacteria</taxon>
        <taxon>Pseudomonadati</taxon>
        <taxon>Pseudomonadota</taxon>
        <taxon>Gammaproteobacteria</taxon>
        <taxon>Alteromonadales</taxon>
        <taxon>Alteromonadaceae</taxon>
        <taxon>Paraglaciecola</taxon>
    </lineage>
</organism>
<sequence>MSQEIRGKISAIYGDEMAAKNAASAVMGATGLSHNEVSIVAPHDPHFDDKLENDDKKVGLFMLKAHMGFALCGVVLGVFCGVLLGFYGPVYTQTSPALTVIALAILGFFVGLMIAGLASLRPDQDAVVNQTREATSAGKWIVVVNSPSHDKTEKGYEVLNNSAESISTSL</sequence>
<dbReference type="EMBL" id="JBBMQS010000004">
    <property type="protein sequence ID" value="MEM5497380.1"/>
    <property type="molecule type" value="Genomic_DNA"/>
</dbReference>